<dbReference type="Proteomes" id="UP001354971">
    <property type="component" value="Unassembled WGS sequence"/>
</dbReference>
<evidence type="ECO:0000313" key="2">
    <source>
        <dbReference type="Proteomes" id="UP001354971"/>
    </source>
</evidence>
<proteinExistence type="predicted"/>
<organism evidence="1 2">
    <name type="scientific">Hyphobacterium lacteum</name>
    <dbReference type="NCBI Taxonomy" id="3116575"/>
    <lineage>
        <taxon>Bacteria</taxon>
        <taxon>Pseudomonadati</taxon>
        <taxon>Pseudomonadota</taxon>
        <taxon>Alphaproteobacteria</taxon>
        <taxon>Maricaulales</taxon>
        <taxon>Maricaulaceae</taxon>
        <taxon>Hyphobacterium</taxon>
    </lineage>
</organism>
<dbReference type="RefSeq" id="WP_330199743.1">
    <property type="nucleotide sequence ID" value="NZ_JAZDRP010000008.1"/>
</dbReference>
<comment type="caution">
    <text evidence="1">The sequence shown here is derived from an EMBL/GenBank/DDBJ whole genome shotgun (WGS) entry which is preliminary data.</text>
</comment>
<evidence type="ECO:0000313" key="1">
    <source>
        <dbReference type="EMBL" id="MEE2527079.1"/>
    </source>
</evidence>
<sequence>MAKAVFHKNQRVYVRPVGTWALIEQVKPHWVKGVEEPVRISYDCGLGRDFVADELAEEERQDADVSGWRLMRARNKWQSPDECTHHPFPGTFPIIVTDEQDWGGWRVPGAEYNRDPQLIEFQARLIATCPSLYKLAEKLAEQADRADDLPEDLRVMVEFARSTVKKIKSKPSEAPPGTTKAA</sequence>
<accession>A0ABU7LU38</accession>
<protein>
    <submittedName>
        <fullName evidence="1">Uncharacterized protein</fullName>
    </submittedName>
</protein>
<gene>
    <name evidence="1" type="ORF">V0U79_11930</name>
</gene>
<reference evidence="1 2" key="1">
    <citation type="submission" date="2024-01" db="EMBL/GenBank/DDBJ databases">
        <title>Hyphobacterium bacterium isolated from marine sediment.</title>
        <authorList>
            <person name="Zhao S."/>
        </authorList>
    </citation>
    <scope>NUCLEOTIDE SEQUENCE [LARGE SCALE GENOMIC DNA]</scope>
    <source>
        <strain evidence="2">HN65</strain>
    </source>
</reference>
<dbReference type="EMBL" id="JAZDRP010000008">
    <property type="protein sequence ID" value="MEE2527079.1"/>
    <property type="molecule type" value="Genomic_DNA"/>
</dbReference>
<name>A0ABU7LU38_9PROT</name>
<keyword evidence="2" id="KW-1185">Reference proteome</keyword>